<dbReference type="RefSeq" id="WP_119771525.1">
    <property type="nucleotide sequence ID" value="NZ_QYUO01000003.1"/>
</dbReference>
<dbReference type="AlphaFoldDB" id="A0A3A3FF16"/>
<dbReference type="Gene3D" id="3.40.190.10">
    <property type="entry name" value="Periplasmic binding protein-like II"/>
    <property type="match status" value="2"/>
</dbReference>
<feature type="chain" id="PRO_5017332339" evidence="7">
    <location>
        <begin position="25"/>
        <end position="541"/>
    </location>
</feature>
<dbReference type="InterPro" id="IPR000515">
    <property type="entry name" value="MetI-like"/>
</dbReference>
<evidence type="ECO:0000313" key="9">
    <source>
        <dbReference type="EMBL" id="RJF91627.1"/>
    </source>
</evidence>
<evidence type="ECO:0000256" key="7">
    <source>
        <dbReference type="SAM" id="SignalP"/>
    </source>
</evidence>
<dbReference type="InterPro" id="IPR001638">
    <property type="entry name" value="Solute-binding_3/MltF_N"/>
</dbReference>
<dbReference type="EMBL" id="QYUO01000003">
    <property type="protein sequence ID" value="RJF91627.1"/>
    <property type="molecule type" value="Genomic_DNA"/>
</dbReference>
<comment type="caution">
    <text evidence="9">The sequence shown here is derived from an EMBL/GenBank/DDBJ whole genome shotgun (WGS) entry which is preliminary data.</text>
</comment>
<reference evidence="10" key="1">
    <citation type="submission" date="2018-09" db="EMBL/GenBank/DDBJ databases">
        <authorList>
            <person name="Zhu H."/>
        </authorList>
    </citation>
    <scope>NUCLEOTIDE SEQUENCE [LARGE SCALE GENOMIC DNA]</scope>
    <source>
        <strain evidence="10">K1R23-30</strain>
    </source>
</reference>
<keyword evidence="4 6" id="KW-1133">Transmembrane helix</keyword>
<keyword evidence="10" id="KW-1185">Reference proteome</keyword>
<dbReference type="GO" id="GO:0005886">
    <property type="term" value="C:plasma membrane"/>
    <property type="evidence" value="ECO:0007669"/>
    <property type="project" value="UniProtKB-SubCell"/>
</dbReference>
<dbReference type="Proteomes" id="UP000265955">
    <property type="component" value="Unassembled WGS sequence"/>
</dbReference>
<evidence type="ECO:0000256" key="4">
    <source>
        <dbReference type="ARBA" id="ARBA00022989"/>
    </source>
</evidence>
<keyword evidence="5 6" id="KW-0472">Membrane</keyword>
<dbReference type="CDD" id="cd06261">
    <property type="entry name" value="TM_PBP2"/>
    <property type="match status" value="1"/>
</dbReference>
<dbReference type="PANTHER" id="PTHR35936">
    <property type="entry name" value="MEMBRANE-BOUND LYTIC MUREIN TRANSGLYCOSYLASE F"/>
    <property type="match status" value="1"/>
</dbReference>
<evidence type="ECO:0000256" key="5">
    <source>
        <dbReference type="ARBA" id="ARBA00023136"/>
    </source>
</evidence>
<accession>A0A3A3FF16</accession>
<feature type="transmembrane region" description="Helical" evidence="6">
    <location>
        <begin position="503"/>
        <end position="528"/>
    </location>
</feature>
<organism evidence="9 10">
    <name type="scientific">Noviherbaspirillum saxi</name>
    <dbReference type="NCBI Taxonomy" id="2320863"/>
    <lineage>
        <taxon>Bacteria</taxon>
        <taxon>Pseudomonadati</taxon>
        <taxon>Pseudomonadota</taxon>
        <taxon>Betaproteobacteria</taxon>
        <taxon>Burkholderiales</taxon>
        <taxon>Oxalobacteraceae</taxon>
        <taxon>Noviherbaspirillum</taxon>
    </lineage>
</organism>
<evidence type="ECO:0000259" key="8">
    <source>
        <dbReference type="SMART" id="SM00062"/>
    </source>
</evidence>
<dbReference type="Pfam" id="PF00497">
    <property type="entry name" value="SBP_bac_3"/>
    <property type="match status" value="1"/>
</dbReference>
<protein>
    <submittedName>
        <fullName evidence="9">ABC transporter substrate-binding protein</fullName>
    </submittedName>
</protein>
<dbReference type="GO" id="GO:0055085">
    <property type="term" value="P:transmembrane transport"/>
    <property type="evidence" value="ECO:0007669"/>
    <property type="project" value="InterPro"/>
</dbReference>
<sequence>MIIKKLFEKIAFLALLLLTFGVSAQQLPPSKALEEIEKRGTLRVGVKTDFRPYNWINPQGEVIGYESDIAELMAAKLGVKLQKVSITTENRFQKLELGDVDVLIATVGDTASRRQIATAVEPGYNETSVNVLFRPDQAVDTWEKIRGNTICALQGSYFNKPMAERYLLKLQNYKTVRDAHLALKDGQCSGFLYATPALKNTMKQPEWAGYKMPLAQALVTPLAVFIARAERGTELDIKLGDMLADLHRTGWLIEANKKWGIETTDWLLKQKDLWSRRDAAGQYTCVRNSSGLWSAECRSAEYVSSAEVKGLQAIGLWIKEQTGLDLNFIYDPYDRKHFVQGVFYTMLLIACSVVVSLMLGIAVAVAIDGKASWMSRTISAVMAYGRMTPPLLMMYLIFFGFGGWLMRDFGVKVPAFPVAAFCLGYYTSGLIMSAFLEAAKHIRTYEPTFVLSYQNLSQTAEYSNWPIKQGLINLTKQTMIASAIAIPELLSASSLLIAEKGNIFLIMTVLLITFYLITSIWTQIFNYVEKKLLFKGVRHAH</sequence>
<feature type="transmembrane region" description="Helical" evidence="6">
    <location>
        <begin position="418"/>
        <end position="436"/>
    </location>
</feature>
<feature type="domain" description="Solute-binding protein family 3/N-terminal" evidence="8">
    <location>
        <begin position="41"/>
        <end position="262"/>
    </location>
</feature>
<dbReference type="PANTHER" id="PTHR35936:SF17">
    <property type="entry name" value="ARGININE-BINDING EXTRACELLULAR PROTEIN ARTP"/>
    <property type="match status" value="1"/>
</dbReference>
<gene>
    <name evidence="9" type="ORF">D3871_23280</name>
</gene>
<evidence type="ECO:0000256" key="1">
    <source>
        <dbReference type="ARBA" id="ARBA00004651"/>
    </source>
</evidence>
<name>A0A3A3FF16_9BURK</name>
<keyword evidence="2 6" id="KW-0812">Transmembrane</keyword>
<evidence type="ECO:0000256" key="6">
    <source>
        <dbReference type="SAM" id="Phobius"/>
    </source>
</evidence>
<feature type="transmembrane region" description="Helical" evidence="6">
    <location>
        <begin position="342"/>
        <end position="367"/>
    </location>
</feature>
<evidence type="ECO:0000313" key="10">
    <source>
        <dbReference type="Proteomes" id="UP000265955"/>
    </source>
</evidence>
<dbReference type="SMART" id="SM00062">
    <property type="entry name" value="PBPb"/>
    <property type="match status" value="1"/>
</dbReference>
<dbReference type="Gene3D" id="1.10.3720.10">
    <property type="entry name" value="MetI-like"/>
    <property type="match status" value="1"/>
</dbReference>
<keyword evidence="3 7" id="KW-0732">Signal</keyword>
<dbReference type="InterPro" id="IPR035906">
    <property type="entry name" value="MetI-like_sf"/>
</dbReference>
<feature type="transmembrane region" description="Helical" evidence="6">
    <location>
        <begin position="388"/>
        <end position="406"/>
    </location>
</feature>
<proteinExistence type="predicted"/>
<evidence type="ECO:0000256" key="2">
    <source>
        <dbReference type="ARBA" id="ARBA00022692"/>
    </source>
</evidence>
<comment type="subcellular location">
    <subcellularLocation>
        <location evidence="1">Cell membrane</location>
        <topology evidence="1">Multi-pass membrane protein</topology>
    </subcellularLocation>
</comment>
<evidence type="ECO:0000256" key="3">
    <source>
        <dbReference type="ARBA" id="ARBA00022729"/>
    </source>
</evidence>
<dbReference type="SUPFAM" id="SSF161098">
    <property type="entry name" value="MetI-like"/>
    <property type="match status" value="1"/>
</dbReference>
<dbReference type="OrthoDB" id="7241844at2"/>
<dbReference type="SUPFAM" id="SSF53850">
    <property type="entry name" value="Periplasmic binding protein-like II"/>
    <property type="match status" value="1"/>
</dbReference>
<feature type="signal peptide" evidence="7">
    <location>
        <begin position="1"/>
        <end position="24"/>
    </location>
</feature>